<evidence type="ECO:0000313" key="7">
    <source>
        <dbReference type="EMBL" id="PIR07021.1"/>
    </source>
</evidence>
<dbReference type="PANTHER" id="PTHR11758">
    <property type="entry name" value="40S RIBOSOMAL PROTEIN S15A"/>
    <property type="match status" value="1"/>
</dbReference>
<evidence type="ECO:0000256" key="1">
    <source>
        <dbReference type="ARBA" id="ARBA00006471"/>
    </source>
</evidence>
<dbReference type="FunFam" id="3.30.1490.10:FF:000001">
    <property type="entry name" value="30S ribosomal protein S8"/>
    <property type="match status" value="1"/>
</dbReference>
<dbReference type="GO" id="GO:0003735">
    <property type="term" value="F:structural constituent of ribosome"/>
    <property type="evidence" value="ECO:0007669"/>
    <property type="project" value="InterPro"/>
</dbReference>
<dbReference type="Proteomes" id="UP000230564">
    <property type="component" value="Unassembled WGS sequence"/>
</dbReference>
<dbReference type="EMBL" id="PCWQ01000007">
    <property type="protein sequence ID" value="PIR07021.1"/>
    <property type="molecule type" value="Genomic_DNA"/>
</dbReference>
<dbReference type="Gene3D" id="3.30.1370.30">
    <property type="match status" value="1"/>
</dbReference>
<evidence type="ECO:0000256" key="5">
    <source>
        <dbReference type="HAMAP-Rule" id="MF_01302"/>
    </source>
</evidence>
<comment type="function">
    <text evidence="5">One of the primary rRNA binding proteins, it binds directly to 16S rRNA central domain where it helps coordinate assembly of the platform of the 30S subunit.</text>
</comment>
<dbReference type="InterPro" id="IPR047863">
    <property type="entry name" value="Ribosomal_uS8_CS"/>
</dbReference>
<dbReference type="GO" id="GO:0019843">
    <property type="term" value="F:rRNA binding"/>
    <property type="evidence" value="ECO:0007669"/>
    <property type="project" value="UniProtKB-UniRule"/>
</dbReference>
<dbReference type="NCBIfam" id="NF001109">
    <property type="entry name" value="PRK00136.1"/>
    <property type="match status" value="1"/>
</dbReference>
<dbReference type="HAMAP" id="MF_01302_B">
    <property type="entry name" value="Ribosomal_uS8_B"/>
    <property type="match status" value="1"/>
</dbReference>
<comment type="caution">
    <text evidence="7">The sequence shown here is derived from an EMBL/GenBank/DDBJ whole genome shotgun (WGS) entry which is preliminary data.</text>
</comment>
<evidence type="ECO:0000256" key="3">
    <source>
        <dbReference type="ARBA" id="ARBA00023274"/>
    </source>
</evidence>
<keyword evidence="5" id="KW-0694">RNA-binding</keyword>
<name>A0A2H0NDP6_9BACT</name>
<organism evidence="7 8">
    <name type="scientific">Candidatus Komeilibacteria bacterium CG11_big_fil_rev_8_21_14_0_20_36_20</name>
    <dbReference type="NCBI Taxonomy" id="1974477"/>
    <lineage>
        <taxon>Bacteria</taxon>
        <taxon>Candidatus Komeiliibacteriota</taxon>
    </lineage>
</organism>
<dbReference type="Pfam" id="PF00410">
    <property type="entry name" value="Ribosomal_S8"/>
    <property type="match status" value="1"/>
</dbReference>
<dbReference type="SUPFAM" id="SSF56047">
    <property type="entry name" value="Ribosomal protein S8"/>
    <property type="match status" value="1"/>
</dbReference>
<reference evidence="7 8" key="1">
    <citation type="submission" date="2017-09" db="EMBL/GenBank/DDBJ databases">
        <title>Depth-based differentiation of microbial function through sediment-hosted aquifers and enrichment of novel symbionts in the deep terrestrial subsurface.</title>
        <authorList>
            <person name="Probst A.J."/>
            <person name="Ladd B."/>
            <person name="Jarett J.K."/>
            <person name="Geller-Mcgrath D.E."/>
            <person name="Sieber C.M."/>
            <person name="Emerson J.B."/>
            <person name="Anantharaman K."/>
            <person name="Thomas B.C."/>
            <person name="Malmstrom R."/>
            <person name="Stieglmeier M."/>
            <person name="Klingl A."/>
            <person name="Woyke T."/>
            <person name="Ryan C.M."/>
            <person name="Banfield J.F."/>
        </authorList>
    </citation>
    <scope>NUCLEOTIDE SEQUENCE [LARGE SCALE GENOMIC DNA]</scope>
    <source>
        <strain evidence="7">CG11_big_fil_rev_8_21_14_0_20_36_20</strain>
    </source>
</reference>
<evidence type="ECO:0000313" key="8">
    <source>
        <dbReference type="Proteomes" id="UP000230564"/>
    </source>
</evidence>
<dbReference type="GO" id="GO:1990904">
    <property type="term" value="C:ribonucleoprotein complex"/>
    <property type="evidence" value="ECO:0007669"/>
    <property type="project" value="UniProtKB-KW"/>
</dbReference>
<keyword evidence="3 5" id="KW-0687">Ribonucleoprotein</keyword>
<gene>
    <name evidence="5" type="primary">rpsH</name>
    <name evidence="7" type="ORF">COV55_01175</name>
</gene>
<dbReference type="GO" id="GO:0005737">
    <property type="term" value="C:cytoplasm"/>
    <property type="evidence" value="ECO:0007669"/>
    <property type="project" value="UniProtKB-ARBA"/>
</dbReference>
<evidence type="ECO:0000256" key="2">
    <source>
        <dbReference type="ARBA" id="ARBA00022980"/>
    </source>
</evidence>
<sequence>MTDPIADMLTRIRNAVAVKKPEVILPFSKVKFNVAKILEQEKYVSKVEKIKNGRFDEIRIVLHYQEGEPIVKRIQRVSRPGQRIYVSSKEIPRILGGYGIAIISTSKGVMTNKEAKKQNLGGELMCEVW</sequence>
<accession>A0A2H0NDP6</accession>
<keyword evidence="2 5" id="KW-0689">Ribosomal protein</keyword>
<keyword evidence="5" id="KW-0699">rRNA-binding</keyword>
<protein>
    <recommendedName>
        <fullName evidence="4 5">Small ribosomal subunit protein uS8</fullName>
    </recommendedName>
</protein>
<dbReference type="AlphaFoldDB" id="A0A2H0NDP6"/>
<comment type="similarity">
    <text evidence="1 5 6">Belongs to the universal ribosomal protein uS8 family.</text>
</comment>
<dbReference type="InterPro" id="IPR000630">
    <property type="entry name" value="Ribosomal_uS8"/>
</dbReference>
<evidence type="ECO:0000256" key="6">
    <source>
        <dbReference type="RuleBase" id="RU003660"/>
    </source>
</evidence>
<dbReference type="PROSITE" id="PS00053">
    <property type="entry name" value="RIBOSOMAL_S8"/>
    <property type="match status" value="1"/>
</dbReference>
<dbReference type="InterPro" id="IPR035987">
    <property type="entry name" value="Ribosomal_uS8_sf"/>
</dbReference>
<evidence type="ECO:0000256" key="4">
    <source>
        <dbReference type="ARBA" id="ARBA00035258"/>
    </source>
</evidence>
<dbReference type="Gene3D" id="3.30.1490.10">
    <property type="match status" value="1"/>
</dbReference>
<dbReference type="GO" id="GO:0006412">
    <property type="term" value="P:translation"/>
    <property type="evidence" value="ECO:0007669"/>
    <property type="project" value="UniProtKB-UniRule"/>
</dbReference>
<comment type="subunit">
    <text evidence="5">Part of the 30S ribosomal subunit. Contacts proteins S5 and S12.</text>
</comment>
<proteinExistence type="inferred from homology"/>
<dbReference type="GO" id="GO:0005840">
    <property type="term" value="C:ribosome"/>
    <property type="evidence" value="ECO:0007669"/>
    <property type="project" value="UniProtKB-KW"/>
</dbReference>